<dbReference type="KEGG" id="nall:PP769_16205"/>
<keyword evidence="4" id="KW-0547">Nucleotide-binding</keyword>
<evidence type="ECO:0000256" key="3">
    <source>
        <dbReference type="ARBA" id="ARBA00022722"/>
    </source>
</evidence>
<organism evidence="6 7">
    <name type="scientific">Candidatus Nitrospira allomarina</name>
    <dbReference type="NCBI Taxonomy" id="3020900"/>
    <lineage>
        <taxon>Bacteria</taxon>
        <taxon>Pseudomonadati</taxon>
        <taxon>Nitrospirota</taxon>
        <taxon>Nitrospiria</taxon>
        <taxon>Nitrospirales</taxon>
        <taxon>Nitrospiraceae</taxon>
        <taxon>Nitrospira</taxon>
    </lineage>
</organism>
<name>A0AA96GMB4_9BACT</name>
<dbReference type="RefSeq" id="WP_312647058.1">
    <property type="nucleotide sequence ID" value="NZ_CP116967.1"/>
</dbReference>
<dbReference type="Pfam" id="PF01934">
    <property type="entry name" value="HepT-like"/>
    <property type="match status" value="1"/>
</dbReference>
<evidence type="ECO:0000256" key="5">
    <source>
        <dbReference type="ARBA" id="ARBA00022801"/>
    </source>
</evidence>
<dbReference type="GO" id="GO:0016787">
    <property type="term" value="F:hydrolase activity"/>
    <property type="evidence" value="ECO:0007669"/>
    <property type="project" value="UniProtKB-KW"/>
</dbReference>
<evidence type="ECO:0000313" key="6">
    <source>
        <dbReference type="EMBL" id="WNM60161.1"/>
    </source>
</evidence>
<dbReference type="AlphaFoldDB" id="A0AA96GMB4"/>
<evidence type="ECO:0000256" key="1">
    <source>
        <dbReference type="ARBA" id="ARBA00022553"/>
    </source>
</evidence>
<evidence type="ECO:0000256" key="4">
    <source>
        <dbReference type="ARBA" id="ARBA00022741"/>
    </source>
</evidence>
<reference evidence="6 7" key="1">
    <citation type="submission" date="2023-01" db="EMBL/GenBank/DDBJ databases">
        <title>Cultivation and genomic characterization of new, ubiquitous marine nitrite-oxidizing bacteria from the Nitrospirales.</title>
        <authorList>
            <person name="Mueller A.J."/>
            <person name="Daebeler A."/>
            <person name="Herbold C.W."/>
            <person name="Kirkegaard R.H."/>
            <person name="Daims H."/>
        </authorList>
    </citation>
    <scope>NUCLEOTIDE SEQUENCE [LARGE SCALE GENOMIC DNA]</scope>
    <source>
        <strain evidence="6 7">VA</strain>
    </source>
</reference>
<keyword evidence="1" id="KW-0597">Phosphoprotein</keyword>
<keyword evidence="5" id="KW-0378">Hydrolase</keyword>
<sequence length="90" mass="10404">MEAFQRDELVFDAVVRNLEIIGEAAKHLPRDVQEMMPEVEWSKAAAFRDVIVHGYFGLNVHIIWDVARNKIPDISRSVEKLLTTLRNDQT</sequence>
<dbReference type="GO" id="GO:0004540">
    <property type="term" value="F:RNA nuclease activity"/>
    <property type="evidence" value="ECO:0007669"/>
    <property type="project" value="InterPro"/>
</dbReference>
<keyword evidence="2" id="KW-1277">Toxin-antitoxin system</keyword>
<dbReference type="PANTHER" id="PTHR34139:SF1">
    <property type="entry name" value="RNASE MJ1380-RELATED"/>
    <property type="match status" value="1"/>
</dbReference>
<dbReference type="InterPro" id="IPR008201">
    <property type="entry name" value="HepT-like"/>
</dbReference>
<protein>
    <submittedName>
        <fullName evidence="6">DUF86 domain-containing protein</fullName>
    </submittedName>
</protein>
<keyword evidence="7" id="KW-1185">Reference proteome</keyword>
<dbReference type="Proteomes" id="UP001302719">
    <property type="component" value="Chromosome"/>
</dbReference>
<dbReference type="InterPro" id="IPR051813">
    <property type="entry name" value="HepT_RNase_toxin"/>
</dbReference>
<dbReference type="GO" id="GO:0000166">
    <property type="term" value="F:nucleotide binding"/>
    <property type="evidence" value="ECO:0007669"/>
    <property type="project" value="UniProtKB-KW"/>
</dbReference>
<gene>
    <name evidence="6" type="ORF">PP769_16205</name>
</gene>
<dbReference type="PANTHER" id="PTHR34139">
    <property type="entry name" value="UPF0331 PROTEIN MJ0127"/>
    <property type="match status" value="1"/>
</dbReference>
<accession>A0AA96GMB4</accession>
<dbReference type="EMBL" id="CP116967">
    <property type="protein sequence ID" value="WNM60161.1"/>
    <property type="molecule type" value="Genomic_DNA"/>
</dbReference>
<dbReference type="GO" id="GO:0110001">
    <property type="term" value="C:toxin-antitoxin complex"/>
    <property type="evidence" value="ECO:0007669"/>
    <property type="project" value="InterPro"/>
</dbReference>
<evidence type="ECO:0000313" key="7">
    <source>
        <dbReference type="Proteomes" id="UP001302719"/>
    </source>
</evidence>
<keyword evidence="3" id="KW-0540">Nuclease</keyword>
<evidence type="ECO:0000256" key="2">
    <source>
        <dbReference type="ARBA" id="ARBA00022649"/>
    </source>
</evidence>
<proteinExistence type="predicted"/>